<evidence type="ECO:0000256" key="3">
    <source>
        <dbReference type="ARBA" id="ARBA00022475"/>
    </source>
</evidence>
<dbReference type="CDD" id="cd06261">
    <property type="entry name" value="TM_PBP2"/>
    <property type="match status" value="1"/>
</dbReference>
<evidence type="ECO:0000313" key="9">
    <source>
        <dbReference type="EMBL" id="MCY1715176.1"/>
    </source>
</evidence>
<keyword evidence="5 7" id="KW-1133">Transmembrane helix</keyword>
<sequence>MIIFFLYPAVMSFYYSLTDYDIISKPVFVGLKNYITLFTKDEIFMKSVQNTLYMVAFSLPLQLILQLLLALMLNWEVKGIGIFRAMYYIPVLVPPVSISLLFTMVYDDNYGVLNGLLRLFGIPPQQWLTSVQLSKPSIIIMGLWTAGSGMLFYLSSLKNVPNSLYESASIDGASAWTKMWKITLPIISPTIFFQLIMGVIATFQLFTESYVLTKGGPDYSSYFMMYYLYLTAFKEGRMGMASAMAWILFVIILMFAVLILKTSKKWVYYAEDER</sequence>
<keyword evidence="4 7" id="KW-0812">Transmembrane</keyword>
<evidence type="ECO:0000256" key="6">
    <source>
        <dbReference type="ARBA" id="ARBA00023136"/>
    </source>
</evidence>
<keyword evidence="6 7" id="KW-0472">Membrane</keyword>
<feature type="transmembrane region" description="Helical" evidence="7">
    <location>
        <begin position="137"/>
        <end position="154"/>
    </location>
</feature>
<evidence type="ECO:0000256" key="4">
    <source>
        <dbReference type="ARBA" id="ARBA00022692"/>
    </source>
</evidence>
<dbReference type="Gene3D" id="1.10.3720.10">
    <property type="entry name" value="MetI-like"/>
    <property type="match status" value="1"/>
</dbReference>
<feature type="transmembrane region" description="Helical" evidence="7">
    <location>
        <begin position="238"/>
        <end position="260"/>
    </location>
</feature>
<dbReference type="InterPro" id="IPR035906">
    <property type="entry name" value="MetI-like_sf"/>
</dbReference>
<evidence type="ECO:0000259" key="8">
    <source>
        <dbReference type="PROSITE" id="PS50928"/>
    </source>
</evidence>
<keyword evidence="2 7" id="KW-0813">Transport</keyword>
<protein>
    <submittedName>
        <fullName evidence="9">Sugar ABC transporter permease</fullName>
    </submittedName>
</protein>
<organism evidence="9 10">
    <name type="scientific">Caproiciproducens galactitolivorans</name>
    <dbReference type="NCBI Taxonomy" id="642589"/>
    <lineage>
        <taxon>Bacteria</taxon>
        <taxon>Bacillati</taxon>
        <taxon>Bacillota</taxon>
        <taxon>Clostridia</taxon>
        <taxon>Eubacteriales</taxon>
        <taxon>Acutalibacteraceae</taxon>
        <taxon>Caproiciproducens</taxon>
    </lineage>
</organism>
<dbReference type="Proteomes" id="UP001082703">
    <property type="component" value="Unassembled WGS sequence"/>
</dbReference>
<dbReference type="SUPFAM" id="SSF161098">
    <property type="entry name" value="MetI-like"/>
    <property type="match status" value="1"/>
</dbReference>
<evidence type="ECO:0000256" key="5">
    <source>
        <dbReference type="ARBA" id="ARBA00022989"/>
    </source>
</evidence>
<dbReference type="PROSITE" id="PS50928">
    <property type="entry name" value="ABC_TM1"/>
    <property type="match status" value="1"/>
</dbReference>
<gene>
    <name evidence="9" type="ORF">OUY18_13055</name>
</gene>
<keyword evidence="10" id="KW-1185">Reference proteome</keyword>
<dbReference type="InterPro" id="IPR051393">
    <property type="entry name" value="ABC_transporter_permease"/>
</dbReference>
<evidence type="ECO:0000256" key="2">
    <source>
        <dbReference type="ARBA" id="ARBA00022448"/>
    </source>
</evidence>
<feature type="transmembrane region" description="Helical" evidence="7">
    <location>
        <begin position="186"/>
        <end position="206"/>
    </location>
</feature>
<dbReference type="Pfam" id="PF00528">
    <property type="entry name" value="BPD_transp_1"/>
    <property type="match status" value="1"/>
</dbReference>
<comment type="subcellular location">
    <subcellularLocation>
        <location evidence="1 7">Cell membrane</location>
        <topology evidence="1 7">Multi-pass membrane protein</topology>
    </subcellularLocation>
</comment>
<evidence type="ECO:0000256" key="7">
    <source>
        <dbReference type="RuleBase" id="RU363032"/>
    </source>
</evidence>
<dbReference type="EMBL" id="JAPOHA010000017">
    <property type="protein sequence ID" value="MCY1715176.1"/>
    <property type="molecule type" value="Genomic_DNA"/>
</dbReference>
<dbReference type="InterPro" id="IPR000515">
    <property type="entry name" value="MetI-like"/>
</dbReference>
<comment type="caution">
    <text evidence="9">The sequence shown here is derived from an EMBL/GenBank/DDBJ whole genome shotgun (WGS) entry which is preliminary data.</text>
</comment>
<dbReference type="RefSeq" id="WP_268059213.1">
    <property type="nucleotide sequence ID" value="NZ_JAPOHA010000017.1"/>
</dbReference>
<keyword evidence="3" id="KW-1003">Cell membrane</keyword>
<accession>A0ABT4BWA6</accession>
<evidence type="ECO:0000256" key="1">
    <source>
        <dbReference type="ARBA" id="ARBA00004651"/>
    </source>
</evidence>
<feature type="transmembrane region" description="Helical" evidence="7">
    <location>
        <begin position="52"/>
        <end position="73"/>
    </location>
</feature>
<dbReference type="PANTHER" id="PTHR30193:SF1">
    <property type="entry name" value="ABC TRANSPORTER PERMEASE PROTEIN YESP-RELATED"/>
    <property type="match status" value="1"/>
</dbReference>
<name>A0ABT4BWA6_9FIRM</name>
<feature type="domain" description="ABC transmembrane type-1" evidence="8">
    <location>
        <begin position="48"/>
        <end position="259"/>
    </location>
</feature>
<reference evidence="9 10" key="1">
    <citation type="submission" date="2022-11" db="EMBL/GenBank/DDBJ databases">
        <authorList>
            <person name="Caiyu Z."/>
        </authorList>
    </citation>
    <scope>NUCLEOTIDE SEQUENCE [LARGE SCALE GENOMIC DNA]</scope>
    <source>
        <strain evidence="9 10">YR-4</strain>
    </source>
</reference>
<evidence type="ECO:0000313" key="10">
    <source>
        <dbReference type="Proteomes" id="UP001082703"/>
    </source>
</evidence>
<dbReference type="PANTHER" id="PTHR30193">
    <property type="entry name" value="ABC TRANSPORTER PERMEASE PROTEIN"/>
    <property type="match status" value="1"/>
</dbReference>
<feature type="transmembrane region" description="Helical" evidence="7">
    <location>
        <begin position="85"/>
        <end position="106"/>
    </location>
</feature>
<comment type="similarity">
    <text evidence="7">Belongs to the binding-protein-dependent transport system permease family.</text>
</comment>
<proteinExistence type="inferred from homology"/>